<dbReference type="STRING" id="1095629.A0A0C9XBT5"/>
<proteinExistence type="predicted"/>
<dbReference type="Gene3D" id="3.60.10.10">
    <property type="entry name" value="Endonuclease/exonuclease/phosphatase"/>
    <property type="match status" value="1"/>
</dbReference>
<sequence length="67" mass="7647">MSEQPQPSPTRLRILQINLNKSSKAHLELYNRVSKKEWDLVLVQEPHVTTLGNIRTPSEFVPVAPVD</sequence>
<reference evidence="1 2" key="1">
    <citation type="submission" date="2014-04" db="EMBL/GenBank/DDBJ databases">
        <authorList>
            <consortium name="DOE Joint Genome Institute"/>
            <person name="Kuo A."/>
            <person name="Kohler A."/>
            <person name="Nagy L.G."/>
            <person name="Floudas D."/>
            <person name="Copeland A."/>
            <person name="Barry K.W."/>
            <person name="Cichocki N."/>
            <person name="Veneault-Fourrey C."/>
            <person name="LaButti K."/>
            <person name="Lindquist E.A."/>
            <person name="Lipzen A."/>
            <person name="Lundell T."/>
            <person name="Morin E."/>
            <person name="Murat C."/>
            <person name="Sun H."/>
            <person name="Tunlid A."/>
            <person name="Henrissat B."/>
            <person name="Grigoriev I.V."/>
            <person name="Hibbett D.S."/>
            <person name="Martin F."/>
            <person name="Nordberg H.P."/>
            <person name="Cantor M.N."/>
            <person name="Hua S.X."/>
        </authorList>
    </citation>
    <scope>NUCLEOTIDE SEQUENCE [LARGE SCALE GENOMIC DNA]</scope>
    <source>
        <strain evidence="1 2">LaAM-08-1</strain>
    </source>
</reference>
<dbReference type="SUPFAM" id="SSF56219">
    <property type="entry name" value="DNase I-like"/>
    <property type="match status" value="1"/>
</dbReference>
<feature type="non-terminal residue" evidence="1">
    <location>
        <position position="67"/>
    </location>
</feature>
<evidence type="ECO:0008006" key="3">
    <source>
        <dbReference type="Google" id="ProtNLM"/>
    </source>
</evidence>
<evidence type="ECO:0000313" key="2">
    <source>
        <dbReference type="Proteomes" id="UP000054477"/>
    </source>
</evidence>
<dbReference type="HOGENOM" id="CLU_192419_1_0_1"/>
<dbReference type="OrthoDB" id="2840473at2759"/>
<evidence type="ECO:0000313" key="1">
    <source>
        <dbReference type="EMBL" id="KIJ95236.1"/>
    </source>
</evidence>
<accession>A0A0C9XBT5</accession>
<dbReference type="InterPro" id="IPR036691">
    <property type="entry name" value="Endo/exonu/phosph_ase_sf"/>
</dbReference>
<gene>
    <name evidence="1" type="ORF">K443DRAFT_28688</name>
</gene>
<dbReference type="Proteomes" id="UP000054477">
    <property type="component" value="Unassembled WGS sequence"/>
</dbReference>
<organism evidence="1 2">
    <name type="scientific">Laccaria amethystina LaAM-08-1</name>
    <dbReference type="NCBI Taxonomy" id="1095629"/>
    <lineage>
        <taxon>Eukaryota</taxon>
        <taxon>Fungi</taxon>
        <taxon>Dikarya</taxon>
        <taxon>Basidiomycota</taxon>
        <taxon>Agaricomycotina</taxon>
        <taxon>Agaricomycetes</taxon>
        <taxon>Agaricomycetidae</taxon>
        <taxon>Agaricales</taxon>
        <taxon>Agaricineae</taxon>
        <taxon>Hydnangiaceae</taxon>
        <taxon>Laccaria</taxon>
    </lineage>
</organism>
<name>A0A0C9XBT5_9AGAR</name>
<reference evidence="2" key="2">
    <citation type="submission" date="2015-01" db="EMBL/GenBank/DDBJ databases">
        <title>Evolutionary Origins and Diversification of the Mycorrhizal Mutualists.</title>
        <authorList>
            <consortium name="DOE Joint Genome Institute"/>
            <consortium name="Mycorrhizal Genomics Consortium"/>
            <person name="Kohler A."/>
            <person name="Kuo A."/>
            <person name="Nagy L.G."/>
            <person name="Floudas D."/>
            <person name="Copeland A."/>
            <person name="Barry K.W."/>
            <person name="Cichocki N."/>
            <person name="Veneault-Fourrey C."/>
            <person name="LaButti K."/>
            <person name="Lindquist E.A."/>
            <person name="Lipzen A."/>
            <person name="Lundell T."/>
            <person name="Morin E."/>
            <person name="Murat C."/>
            <person name="Riley R."/>
            <person name="Ohm R."/>
            <person name="Sun H."/>
            <person name="Tunlid A."/>
            <person name="Henrissat B."/>
            <person name="Grigoriev I.V."/>
            <person name="Hibbett D.S."/>
            <person name="Martin F."/>
        </authorList>
    </citation>
    <scope>NUCLEOTIDE SEQUENCE [LARGE SCALE GENOMIC DNA]</scope>
    <source>
        <strain evidence="2">LaAM-08-1</strain>
    </source>
</reference>
<dbReference type="EMBL" id="KN838763">
    <property type="protein sequence ID" value="KIJ95236.1"/>
    <property type="molecule type" value="Genomic_DNA"/>
</dbReference>
<dbReference type="AlphaFoldDB" id="A0A0C9XBT5"/>
<keyword evidence="2" id="KW-1185">Reference proteome</keyword>
<protein>
    <recommendedName>
        <fullName evidence="3">Endonuclease/exonuclease/phosphatase domain-containing protein</fullName>
    </recommendedName>
</protein>